<evidence type="ECO:0000313" key="1">
    <source>
        <dbReference type="EMBL" id="BDE95638.1"/>
    </source>
</evidence>
<evidence type="ECO:0000313" key="2">
    <source>
        <dbReference type="Proteomes" id="UP001320544"/>
    </source>
</evidence>
<proteinExistence type="predicted"/>
<dbReference type="RefSeq" id="WP_244411956.1">
    <property type="nucleotide sequence ID" value="NZ_AP025564.1"/>
</dbReference>
<dbReference type="Gene3D" id="3.40.109.40">
    <property type="match status" value="1"/>
</dbReference>
<dbReference type="EMBL" id="AP025564">
    <property type="protein sequence ID" value="BDE95638.1"/>
    <property type="molecule type" value="Genomic_DNA"/>
</dbReference>
<gene>
    <name evidence="1" type="ORF">CE91St30_09710</name>
</gene>
<dbReference type="Proteomes" id="UP001320544">
    <property type="component" value="Chromosome"/>
</dbReference>
<reference evidence="1 2" key="1">
    <citation type="submission" date="2022-01" db="EMBL/GenBank/DDBJ databases">
        <title>Novel bile acid biosynthetic pathways are enriched in the microbiome of centenarians.</title>
        <authorList>
            <person name="Sato Y."/>
            <person name="Atarashi K."/>
            <person name="Plichta R.D."/>
            <person name="Arai Y."/>
            <person name="Sasajima S."/>
            <person name="Kearney M.S."/>
            <person name="Suda W."/>
            <person name="Takeshita K."/>
            <person name="Sasaki T."/>
            <person name="Okamoto S."/>
            <person name="Skelly N.A."/>
            <person name="Okamura Y."/>
            <person name="Vlamakis H."/>
            <person name="Li Y."/>
            <person name="Tanoue T."/>
            <person name="Takei H."/>
            <person name="Nittono H."/>
            <person name="Narushima S."/>
            <person name="Irie J."/>
            <person name="Itoh H."/>
            <person name="Moriya K."/>
            <person name="Sugiura Y."/>
            <person name="Suematsu M."/>
            <person name="Moritoki N."/>
            <person name="Shibata S."/>
            <person name="Littman R.D."/>
            <person name="Fischbach A.M."/>
            <person name="Uwamino Y."/>
            <person name="Inoue T."/>
            <person name="Honda A."/>
            <person name="Hattori M."/>
            <person name="Murai T."/>
            <person name="Xavier J.R."/>
            <person name="Hirose N."/>
            <person name="Honda K."/>
        </authorList>
    </citation>
    <scope>NUCLEOTIDE SEQUENCE [LARGE SCALE GENOMIC DNA]</scope>
    <source>
        <strain evidence="1 2">CE91-St30</strain>
    </source>
</reference>
<sequence length="264" mass="28126">MKYGVDRGEVLRYLGYAGQAMEPALYDRIDGIIERCERELDPKSTVAYFDVEVHGGSDAASAERGEASAADDLPRCGAKAGDAGRAVRGRSESAPYVDVLGASLRLDGFDIVEHLRGARGCALLACTLGAKSEQELARLKVSSPLDALVYDAACSALVERVADATEAQIVAQAAQQHLYANWRYSPGYGDLPLSVQPRFLAVLRAFETMGLSVTDTDLLLPTKSVTAVVGLFEDPPAGEKPRSCGSCHMKEFCAIRAAGKVCHG</sequence>
<evidence type="ECO:0008006" key="3">
    <source>
        <dbReference type="Google" id="ProtNLM"/>
    </source>
</evidence>
<organism evidence="1 2">
    <name type="scientific">Raoultibacter timonensis</name>
    <dbReference type="NCBI Taxonomy" id="1907662"/>
    <lineage>
        <taxon>Bacteria</taxon>
        <taxon>Bacillati</taxon>
        <taxon>Actinomycetota</taxon>
        <taxon>Coriobacteriia</taxon>
        <taxon>Eggerthellales</taxon>
        <taxon>Eggerthellaceae</taxon>
        <taxon>Raoultibacter</taxon>
    </lineage>
</organism>
<keyword evidence="2" id="KW-1185">Reference proteome</keyword>
<accession>A0ABM7WHA9</accession>
<name>A0ABM7WHA9_9ACTN</name>
<dbReference type="InterPro" id="IPR037010">
    <property type="entry name" value="VitB12-dep_Met_synth_activ_sf"/>
</dbReference>
<protein>
    <recommendedName>
        <fullName evidence="3">Cobalamin-dependent methionine synthase-like protein</fullName>
    </recommendedName>
</protein>
<dbReference type="SUPFAM" id="SSF56507">
    <property type="entry name" value="Methionine synthase activation domain-like"/>
    <property type="match status" value="1"/>
</dbReference>